<reference evidence="4 5" key="1">
    <citation type="submission" date="2024-01" db="EMBL/GenBank/DDBJ databases">
        <title>Genome assemblies of Stephania.</title>
        <authorList>
            <person name="Yang L."/>
        </authorList>
    </citation>
    <scope>NUCLEOTIDE SEQUENCE [LARGE SCALE GENOMIC DNA]</scope>
    <source>
        <strain evidence="4">JXDWG</strain>
        <tissue evidence="4">Leaf</tissue>
    </source>
</reference>
<proteinExistence type="inferred from homology"/>
<dbReference type="PANTHER" id="PTHR33076">
    <property type="entry name" value="NON-SPECIFIC LIPID-TRANSFER PROTEIN 2-RELATED"/>
    <property type="match status" value="1"/>
</dbReference>
<dbReference type="GO" id="GO:0008289">
    <property type="term" value="F:lipid binding"/>
    <property type="evidence" value="ECO:0007669"/>
    <property type="project" value="UniProtKB-KW"/>
</dbReference>
<dbReference type="Pfam" id="PF00234">
    <property type="entry name" value="Tryp_alpha_amyl"/>
    <property type="match status" value="1"/>
</dbReference>
<name>A0AAP0KXR2_9MAGN</name>
<keyword evidence="5" id="KW-1185">Reference proteome</keyword>
<feature type="domain" description="Bifunctional inhibitor/plant lipid transfer protein/seed storage helical" evidence="3">
    <location>
        <begin position="32"/>
        <end position="117"/>
    </location>
</feature>
<evidence type="ECO:0000256" key="1">
    <source>
        <dbReference type="RuleBase" id="RU000628"/>
    </source>
</evidence>
<protein>
    <recommendedName>
        <fullName evidence="1">Non-specific lipid-transfer protein</fullName>
    </recommendedName>
</protein>
<comment type="function">
    <text evidence="1">Plant non-specific lipid-transfer proteins transfer phospholipids as well as galactolipids across membranes. May play a role in wax or cutin deposition in the cell walls of expanding epidermal cells and certain secretory tissues.</text>
</comment>
<evidence type="ECO:0000313" key="4">
    <source>
        <dbReference type="EMBL" id="KAK9159285.1"/>
    </source>
</evidence>
<dbReference type="Proteomes" id="UP001419268">
    <property type="component" value="Unassembled WGS sequence"/>
</dbReference>
<feature type="chain" id="PRO_5042955710" description="Non-specific lipid-transfer protein" evidence="2">
    <location>
        <begin position="29"/>
        <end position="119"/>
    </location>
</feature>
<dbReference type="InterPro" id="IPR000528">
    <property type="entry name" value="Plant_nsLTP"/>
</dbReference>
<evidence type="ECO:0000259" key="3">
    <source>
        <dbReference type="SMART" id="SM00499"/>
    </source>
</evidence>
<dbReference type="InterPro" id="IPR036312">
    <property type="entry name" value="Bifun_inhib/LTP/seed_sf"/>
</dbReference>
<organism evidence="4 5">
    <name type="scientific">Stephania cephalantha</name>
    <dbReference type="NCBI Taxonomy" id="152367"/>
    <lineage>
        <taxon>Eukaryota</taxon>
        <taxon>Viridiplantae</taxon>
        <taxon>Streptophyta</taxon>
        <taxon>Embryophyta</taxon>
        <taxon>Tracheophyta</taxon>
        <taxon>Spermatophyta</taxon>
        <taxon>Magnoliopsida</taxon>
        <taxon>Ranunculales</taxon>
        <taxon>Menispermaceae</taxon>
        <taxon>Menispermoideae</taxon>
        <taxon>Cissampelideae</taxon>
        <taxon>Stephania</taxon>
    </lineage>
</organism>
<gene>
    <name evidence="4" type="ORF">Scep_005859</name>
</gene>
<comment type="similarity">
    <text evidence="1">Belongs to the plant LTP family.</text>
</comment>
<feature type="signal peptide" evidence="2">
    <location>
        <begin position="1"/>
        <end position="28"/>
    </location>
</feature>
<dbReference type="Gene3D" id="1.10.110.10">
    <property type="entry name" value="Plant lipid-transfer and hydrophobic proteins"/>
    <property type="match status" value="1"/>
</dbReference>
<dbReference type="EMBL" id="JBBNAG010000002">
    <property type="protein sequence ID" value="KAK9159285.1"/>
    <property type="molecule type" value="Genomic_DNA"/>
</dbReference>
<keyword evidence="2" id="KW-0732">Signal</keyword>
<dbReference type="SMART" id="SM00499">
    <property type="entry name" value="AAI"/>
    <property type="match status" value="1"/>
</dbReference>
<dbReference type="AlphaFoldDB" id="A0AAP0KXR2"/>
<dbReference type="PRINTS" id="PR00382">
    <property type="entry name" value="LIPIDTRNSFER"/>
</dbReference>
<keyword evidence="1" id="KW-0446">Lipid-binding</keyword>
<comment type="caution">
    <text evidence="4">The sequence shown here is derived from an EMBL/GenBank/DDBJ whole genome shotgun (WGS) entry which is preliminary data.</text>
</comment>
<dbReference type="SUPFAM" id="SSF47699">
    <property type="entry name" value="Bifunctional inhibitor/lipid-transfer protein/seed storage 2S albumin"/>
    <property type="match status" value="1"/>
</dbReference>
<evidence type="ECO:0000313" key="5">
    <source>
        <dbReference type="Proteomes" id="UP001419268"/>
    </source>
</evidence>
<dbReference type="CDD" id="cd01960">
    <property type="entry name" value="nsLTP1"/>
    <property type="match status" value="1"/>
</dbReference>
<keyword evidence="1" id="KW-0813">Transport</keyword>
<accession>A0AAP0KXR2</accession>
<dbReference type="GO" id="GO:0006869">
    <property type="term" value="P:lipid transport"/>
    <property type="evidence" value="ECO:0007669"/>
    <property type="project" value="InterPro"/>
</dbReference>
<sequence length="119" mass="12559">MDRVVVLQLLAMLSLVMVASELHGHVDAAITCADVTRSASSCTLYVTGAVAGAPATCCAGIKNLNSMATTRVDRQTVCVCIKASIQKMKNLHPDRLSGLPHLCGVAIPYQLSPTMDCSR</sequence>
<dbReference type="InterPro" id="IPR016140">
    <property type="entry name" value="Bifunc_inhib/LTP/seed_store"/>
</dbReference>
<evidence type="ECO:0000256" key="2">
    <source>
        <dbReference type="SAM" id="SignalP"/>
    </source>
</evidence>